<keyword evidence="3" id="KW-1185">Reference proteome</keyword>
<organism evidence="2 3">
    <name type="scientific">Nemorincola caseinilytica</name>
    <dbReference type="NCBI Taxonomy" id="2054315"/>
    <lineage>
        <taxon>Bacteria</taxon>
        <taxon>Pseudomonadati</taxon>
        <taxon>Bacteroidota</taxon>
        <taxon>Chitinophagia</taxon>
        <taxon>Chitinophagales</taxon>
        <taxon>Chitinophagaceae</taxon>
        <taxon>Nemorincola</taxon>
    </lineage>
</organism>
<comment type="caution">
    <text evidence="2">The sequence shown here is derived from an EMBL/GenBank/DDBJ whole genome shotgun (WGS) entry which is preliminary data.</text>
</comment>
<protein>
    <recommendedName>
        <fullName evidence="1">Bacteriophage Mx8 p63 C-terminal domain-containing protein</fullName>
    </recommendedName>
</protein>
<evidence type="ECO:0000313" key="2">
    <source>
        <dbReference type="EMBL" id="GAA4470614.1"/>
    </source>
</evidence>
<sequence length="198" mass="23848">MKKNDRDELKNLIITETEKLTPQQVQEQIFLGTEALTPEQHKERNRKKDEEIIHLTGGGTTSRKQIKDVVASIRQPYKPHFGYKSTSYYRDIYRVKGWPEEEHKVFVKRREVALITKRLIYSRFTPDVLRYLEKENPYIAYCLRKFKNFQFLNKEGQDILDDFINDFSMMIIGYSDWERFEFDYCAKYGIAYQTKIFQ</sequence>
<feature type="domain" description="Bacteriophage Mx8 p63 C-terminal" evidence="1">
    <location>
        <begin position="86"/>
        <end position="157"/>
    </location>
</feature>
<proteinExistence type="predicted"/>
<evidence type="ECO:0000259" key="1">
    <source>
        <dbReference type="Pfam" id="PF10546"/>
    </source>
</evidence>
<evidence type="ECO:0000313" key="3">
    <source>
        <dbReference type="Proteomes" id="UP001500067"/>
    </source>
</evidence>
<reference evidence="3" key="1">
    <citation type="journal article" date="2019" name="Int. J. Syst. Evol. Microbiol.">
        <title>The Global Catalogue of Microorganisms (GCM) 10K type strain sequencing project: providing services to taxonomists for standard genome sequencing and annotation.</title>
        <authorList>
            <consortium name="The Broad Institute Genomics Platform"/>
            <consortium name="The Broad Institute Genome Sequencing Center for Infectious Disease"/>
            <person name="Wu L."/>
            <person name="Ma J."/>
        </authorList>
    </citation>
    <scope>NUCLEOTIDE SEQUENCE [LARGE SCALE GENOMIC DNA]</scope>
    <source>
        <strain evidence="3">JCM 32105</strain>
    </source>
</reference>
<accession>A0ABP8NTH4</accession>
<dbReference type="Pfam" id="PF10546">
    <property type="entry name" value="P63C"/>
    <property type="match status" value="1"/>
</dbReference>
<dbReference type="Proteomes" id="UP001500067">
    <property type="component" value="Unassembled WGS sequence"/>
</dbReference>
<dbReference type="InterPro" id="IPR018874">
    <property type="entry name" value="Phage_Mx8_p63_C"/>
</dbReference>
<dbReference type="EMBL" id="BAABFA010000028">
    <property type="protein sequence ID" value="GAA4470614.1"/>
    <property type="molecule type" value="Genomic_DNA"/>
</dbReference>
<dbReference type="RefSeq" id="WP_345085654.1">
    <property type="nucleotide sequence ID" value="NZ_BAABFA010000028.1"/>
</dbReference>
<name>A0ABP8NTH4_9BACT</name>
<gene>
    <name evidence="2" type="ORF">GCM10023093_32010</name>
</gene>